<dbReference type="PANTHER" id="PTHR33199:SF6">
    <property type="entry name" value="MACPF DOMAIN PROTEIN"/>
    <property type="match status" value="1"/>
</dbReference>
<evidence type="ECO:0000313" key="2">
    <source>
        <dbReference type="EMBL" id="KAK9011482.1"/>
    </source>
</evidence>
<dbReference type="Pfam" id="PF01823">
    <property type="entry name" value="MACPF"/>
    <property type="match status" value="1"/>
</dbReference>
<sequence length="649" mass="72156">MARKAADAAIHSIGLGYDLTTDLKLKYCKRPSNLITIAHRDNVRDVALPGGILVPDVPKYIKCDKGERIRFASDILSFQQMSEQFNQEMSLSGKIPSGHFNAAFEFTAGWQKDAANTKTLGFDGVFITLYNIALEKSQVMLCDHVKQAVPSSWNPPALAKFIEMYGTHIIVGVKMGGKDVVYMKQKHSSSLQPIELQQKLKDLANKMLIEETQHKTNYDKLNQKEKIFKEHGLASVDMLQTSSYSQLEDIKFICKRKGGKLNSNLSHSEWCQTVQSEPDVVSMSFIPITSLLTGVNGSGFLTHAINLYLRYKPSIEELHQFLEFQLPKQWAPVFGELALGPQKKQQNSASLQFSFMGPKLYVNTTPVYVDKKPVTGLRLYLEGKSSNCLAIHLQHLSSLPKTFQLEDRASAGAGASDPSFERKYYEKIQWKNFSHACTAPIESDEDESIVTGAHFEVRDHGLKKVLFLRLHFSKLIGAKAIKQPEWDGSPGLAQKSGIISTLISTHFTGAQKQAAQPAEVNINSALYPRGPPVPSQAPKLLRFVDTTEMSRGPQDLPGYWVVSGIPYRDLTELASCTRFAGIHDRDLTERASCARFSGIPDRDLTELASCARFSGIPDRDLTELASCARFSGIPDRDLTELASCTHAHI</sequence>
<name>A0ABR2RFL1_9ROSI</name>
<evidence type="ECO:0000313" key="3">
    <source>
        <dbReference type="Proteomes" id="UP001396334"/>
    </source>
</evidence>
<dbReference type="Proteomes" id="UP001396334">
    <property type="component" value="Unassembled WGS sequence"/>
</dbReference>
<dbReference type="PANTHER" id="PTHR33199">
    <property type="entry name" value="MACPF DOMAIN-CONTAINING PROTEIN CAD1"/>
    <property type="match status" value="1"/>
</dbReference>
<reference evidence="2 3" key="1">
    <citation type="journal article" date="2024" name="G3 (Bethesda)">
        <title>Genome assembly of Hibiscus sabdariffa L. provides insights into metabolisms of medicinal natural products.</title>
        <authorList>
            <person name="Kim T."/>
        </authorList>
    </citation>
    <scope>NUCLEOTIDE SEQUENCE [LARGE SCALE GENOMIC DNA]</scope>
    <source>
        <strain evidence="2">TK-2024</strain>
        <tissue evidence="2">Old leaves</tissue>
    </source>
</reference>
<dbReference type="InterPro" id="IPR044663">
    <property type="entry name" value="CAD1/NSL1-like"/>
</dbReference>
<dbReference type="EMBL" id="JBBPBN010000023">
    <property type="protein sequence ID" value="KAK9011482.1"/>
    <property type="molecule type" value="Genomic_DNA"/>
</dbReference>
<proteinExistence type="predicted"/>
<evidence type="ECO:0000259" key="1">
    <source>
        <dbReference type="PROSITE" id="PS51412"/>
    </source>
</evidence>
<feature type="domain" description="MACPF" evidence="1">
    <location>
        <begin position="1"/>
        <end position="322"/>
    </location>
</feature>
<dbReference type="SMART" id="SM00457">
    <property type="entry name" value="MACPF"/>
    <property type="match status" value="1"/>
</dbReference>
<keyword evidence="3" id="KW-1185">Reference proteome</keyword>
<accession>A0ABR2RFL1</accession>
<dbReference type="PROSITE" id="PS51412">
    <property type="entry name" value="MACPF_2"/>
    <property type="match status" value="1"/>
</dbReference>
<gene>
    <name evidence="2" type="ORF">V6N11_044330</name>
</gene>
<comment type="caution">
    <text evidence="2">The sequence shown here is derived from an EMBL/GenBank/DDBJ whole genome shotgun (WGS) entry which is preliminary data.</text>
</comment>
<dbReference type="InterPro" id="IPR020864">
    <property type="entry name" value="MACPF"/>
</dbReference>
<organism evidence="2 3">
    <name type="scientific">Hibiscus sabdariffa</name>
    <name type="common">roselle</name>
    <dbReference type="NCBI Taxonomy" id="183260"/>
    <lineage>
        <taxon>Eukaryota</taxon>
        <taxon>Viridiplantae</taxon>
        <taxon>Streptophyta</taxon>
        <taxon>Embryophyta</taxon>
        <taxon>Tracheophyta</taxon>
        <taxon>Spermatophyta</taxon>
        <taxon>Magnoliopsida</taxon>
        <taxon>eudicotyledons</taxon>
        <taxon>Gunneridae</taxon>
        <taxon>Pentapetalae</taxon>
        <taxon>rosids</taxon>
        <taxon>malvids</taxon>
        <taxon>Malvales</taxon>
        <taxon>Malvaceae</taxon>
        <taxon>Malvoideae</taxon>
        <taxon>Hibiscus</taxon>
    </lineage>
</organism>
<protein>
    <recommendedName>
        <fullName evidence="1">MACPF domain-containing protein</fullName>
    </recommendedName>
</protein>